<evidence type="ECO:0000256" key="9">
    <source>
        <dbReference type="ARBA" id="ARBA00030162"/>
    </source>
</evidence>
<dbReference type="EMBL" id="JQSG02000001">
    <property type="protein sequence ID" value="OBS10828.1"/>
    <property type="molecule type" value="Genomic_DNA"/>
</dbReference>
<evidence type="ECO:0000256" key="8">
    <source>
        <dbReference type="ARBA" id="ARBA00025164"/>
    </source>
</evidence>
<comment type="cofactor">
    <cofactor evidence="1 13">
        <name>Mg(2+)</name>
        <dbReference type="ChEBI" id="CHEBI:18420"/>
    </cofactor>
</comment>
<dbReference type="InterPro" id="IPR015797">
    <property type="entry name" value="NUDIX_hydrolase-like_dom_sf"/>
</dbReference>
<dbReference type="PANTHER" id="PTHR11839">
    <property type="entry name" value="UDP/ADP-SUGAR PYROPHOSPHATASE"/>
    <property type="match status" value="1"/>
</dbReference>
<dbReference type="InterPro" id="IPR020084">
    <property type="entry name" value="NUDIX_hydrolase_CS"/>
</dbReference>
<comment type="catalytic activity">
    <reaction evidence="12">
        <text>ADP-D-ribose + H2O = D-ribose 5-phosphate + AMP + 2 H(+)</text>
        <dbReference type="Rhea" id="RHEA:10412"/>
        <dbReference type="ChEBI" id="CHEBI:15377"/>
        <dbReference type="ChEBI" id="CHEBI:15378"/>
        <dbReference type="ChEBI" id="CHEBI:57967"/>
        <dbReference type="ChEBI" id="CHEBI:78346"/>
        <dbReference type="ChEBI" id="CHEBI:456215"/>
        <dbReference type="EC" id="3.6.1.13"/>
    </reaction>
</comment>
<dbReference type="STRING" id="160660.BJI67_07775"/>
<evidence type="ECO:0000256" key="11">
    <source>
        <dbReference type="ARBA" id="ARBA00033056"/>
    </source>
</evidence>
<proteinExistence type="inferred from homology"/>
<dbReference type="Gene3D" id="3.90.79.10">
    <property type="entry name" value="Nucleoside Triphosphate Pyrophosphohydrolase"/>
    <property type="match status" value="1"/>
</dbReference>
<evidence type="ECO:0000256" key="13">
    <source>
        <dbReference type="PIRSR" id="PIRSR604385-2"/>
    </source>
</evidence>
<dbReference type="GO" id="GO:0019693">
    <property type="term" value="P:ribose phosphate metabolic process"/>
    <property type="evidence" value="ECO:0007669"/>
    <property type="project" value="TreeGrafter"/>
</dbReference>
<dbReference type="PROSITE" id="PS00893">
    <property type="entry name" value="NUDIX_BOX"/>
    <property type="match status" value="1"/>
</dbReference>
<evidence type="ECO:0000256" key="7">
    <source>
        <dbReference type="ARBA" id="ARBA00022842"/>
    </source>
</evidence>
<organism evidence="15 16">
    <name type="scientific">Acidihalobacter prosperus</name>
    <dbReference type="NCBI Taxonomy" id="160660"/>
    <lineage>
        <taxon>Bacteria</taxon>
        <taxon>Pseudomonadati</taxon>
        <taxon>Pseudomonadota</taxon>
        <taxon>Gammaproteobacteria</taxon>
        <taxon>Chromatiales</taxon>
        <taxon>Ectothiorhodospiraceae</taxon>
        <taxon>Acidihalobacter</taxon>
    </lineage>
</organism>
<comment type="similarity">
    <text evidence="2">Belongs to the Nudix hydrolase family. NudF subfamily.</text>
</comment>
<dbReference type="Pfam" id="PF00293">
    <property type="entry name" value="NUDIX"/>
    <property type="match status" value="1"/>
</dbReference>
<evidence type="ECO:0000256" key="1">
    <source>
        <dbReference type="ARBA" id="ARBA00001946"/>
    </source>
</evidence>
<name>A0A1A6C8D3_9GAMM</name>
<gene>
    <name evidence="15" type="ORF">Thpro_020544</name>
</gene>
<evidence type="ECO:0000256" key="5">
    <source>
        <dbReference type="ARBA" id="ARBA00022723"/>
    </source>
</evidence>
<keyword evidence="7 13" id="KW-0460">Magnesium</keyword>
<feature type="domain" description="Nudix hydrolase" evidence="14">
    <location>
        <begin position="42"/>
        <end position="185"/>
    </location>
</feature>
<protein>
    <recommendedName>
        <fullName evidence="4">ADP-ribose pyrophosphatase</fullName>
        <ecNumber evidence="3">3.6.1.13</ecNumber>
    </recommendedName>
    <alternativeName>
        <fullName evidence="9">ADP-ribose diphosphatase</fullName>
    </alternativeName>
    <alternativeName>
        <fullName evidence="11">ADP-ribose phosphohydrolase</fullName>
    </alternativeName>
    <alternativeName>
        <fullName evidence="10">Adenosine diphosphoribose pyrophosphatase</fullName>
    </alternativeName>
</protein>
<evidence type="ECO:0000259" key="14">
    <source>
        <dbReference type="PROSITE" id="PS51462"/>
    </source>
</evidence>
<evidence type="ECO:0000256" key="4">
    <source>
        <dbReference type="ARBA" id="ARBA00013297"/>
    </source>
</evidence>
<feature type="binding site" evidence="13">
    <location>
        <position position="103"/>
    </location>
    <ligand>
        <name>Mg(2+)</name>
        <dbReference type="ChEBI" id="CHEBI:18420"/>
        <label>1</label>
    </ligand>
</feature>
<dbReference type="OrthoDB" id="5292471at2"/>
<dbReference type="GO" id="GO:0005829">
    <property type="term" value="C:cytosol"/>
    <property type="evidence" value="ECO:0007669"/>
    <property type="project" value="TreeGrafter"/>
</dbReference>
<dbReference type="Proteomes" id="UP000029273">
    <property type="component" value="Unassembled WGS sequence"/>
</dbReference>
<reference evidence="15 16" key="1">
    <citation type="journal article" date="2014" name="Genome Announc.">
        <title>Draft Genome Sequence of the Iron-Oxidizing, Acidophilic, and Halotolerant 'Thiobacillus prosperus' Type Strain DSM 5130.</title>
        <authorList>
            <person name="Ossandon F.J."/>
            <person name="Cardenas J.P."/>
            <person name="Corbett M."/>
            <person name="Quatrini R."/>
            <person name="Holmes D.S."/>
            <person name="Watkin E."/>
        </authorList>
    </citation>
    <scope>NUCLEOTIDE SEQUENCE [LARGE SCALE GENOMIC DNA]</scope>
    <source>
        <strain evidence="15 16">DSM 5130</strain>
    </source>
</reference>
<dbReference type="NCBIfam" id="TIGR00052">
    <property type="entry name" value="nudix-type nucleoside diphosphatase, YffH/AdpP family"/>
    <property type="match status" value="1"/>
</dbReference>
<feature type="binding site" evidence="13">
    <location>
        <position position="99"/>
    </location>
    <ligand>
        <name>Mg(2+)</name>
        <dbReference type="ChEBI" id="CHEBI:18420"/>
        <label>1</label>
    </ligand>
</feature>
<feature type="binding site" evidence="13">
    <location>
        <position position="83"/>
    </location>
    <ligand>
        <name>Mg(2+)</name>
        <dbReference type="ChEBI" id="CHEBI:18420"/>
        <label>1</label>
    </ligand>
</feature>
<keyword evidence="6" id="KW-0378">Hydrolase</keyword>
<keyword evidence="16" id="KW-1185">Reference proteome</keyword>
<dbReference type="GO" id="GO:0019144">
    <property type="term" value="F:ADP-sugar diphosphatase activity"/>
    <property type="evidence" value="ECO:0007669"/>
    <property type="project" value="TreeGrafter"/>
</dbReference>
<dbReference type="AlphaFoldDB" id="A0A1A6C8D3"/>
<comment type="caution">
    <text evidence="15">The sequence shown here is derived from an EMBL/GenBank/DDBJ whole genome shotgun (WGS) entry which is preliminary data.</text>
</comment>
<dbReference type="InterPro" id="IPR000086">
    <property type="entry name" value="NUDIX_hydrolase_dom"/>
</dbReference>
<dbReference type="PROSITE" id="PS51462">
    <property type="entry name" value="NUDIX"/>
    <property type="match status" value="1"/>
</dbReference>
<dbReference type="EC" id="3.6.1.13" evidence="3"/>
<evidence type="ECO:0000256" key="12">
    <source>
        <dbReference type="ARBA" id="ARBA00049546"/>
    </source>
</evidence>
<accession>A0A1A6C8D3</accession>
<comment type="function">
    <text evidence="8">Acts on ADP-mannose and ADP-glucose as well as ADP-ribose. Prevents glycogen biosynthesis. The reaction catalyzed by this enzyme is a limiting step of the gluconeogenic process.</text>
</comment>
<evidence type="ECO:0000313" key="16">
    <source>
        <dbReference type="Proteomes" id="UP000029273"/>
    </source>
</evidence>
<evidence type="ECO:0000313" key="15">
    <source>
        <dbReference type="EMBL" id="OBS10828.1"/>
    </source>
</evidence>
<keyword evidence="5 13" id="KW-0479">Metal-binding</keyword>
<dbReference type="InterPro" id="IPR004385">
    <property type="entry name" value="NDP_pyrophosphatase"/>
</dbReference>
<dbReference type="CDD" id="cd24155">
    <property type="entry name" value="NUDIX_ADPRase"/>
    <property type="match status" value="1"/>
</dbReference>
<dbReference type="RefSeq" id="WP_038086510.1">
    <property type="nucleotide sequence ID" value="NZ_JQSG02000001.1"/>
</dbReference>
<dbReference type="GO" id="GO:0006753">
    <property type="term" value="P:nucleoside phosphate metabolic process"/>
    <property type="evidence" value="ECO:0007669"/>
    <property type="project" value="TreeGrafter"/>
</dbReference>
<sequence>MKWEILDKVQCFKGFYELVRYRVRHALFAGGMGQPITRELMIRGQAAAVLPYDPVSDRVLLVEQFRIGAIDSPHGPWLVEIVAGLVEPGEQPEAVARREALEEAGCTLREIEPICEYYSSPGGSTERVSLFAARMDSDGLGGIHGLAEEGEDIRAFLMSADEAIDQMRRGLIDNAMSIIALQWLALNRERLRAQWR</sequence>
<evidence type="ECO:0000256" key="6">
    <source>
        <dbReference type="ARBA" id="ARBA00022801"/>
    </source>
</evidence>
<evidence type="ECO:0000256" key="10">
    <source>
        <dbReference type="ARBA" id="ARBA00030308"/>
    </source>
</evidence>
<dbReference type="SUPFAM" id="SSF55811">
    <property type="entry name" value="Nudix"/>
    <property type="match status" value="1"/>
</dbReference>
<dbReference type="GO" id="GO:0047631">
    <property type="term" value="F:ADP-ribose diphosphatase activity"/>
    <property type="evidence" value="ECO:0007669"/>
    <property type="project" value="UniProtKB-EC"/>
</dbReference>
<evidence type="ECO:0000256" key="2">
    <source>
        <dbReference type="ARBA" id="ARBA00007482"/>
    </source>
</evidence>
<feature type="binding site" evidence="13">
    <location>
        <position position="151"/>
    </location>
    <ligand>
        <name>Mg(2+)</name>
        <dbReference type="ChEBI" id="CHEBI:18420"/>
        <label>2</label>
    </ligand>
</feature>
<dbReference type="PANTHER" id="PTHR11839:SF5">
    <property type="entry name" value="ADP-RIBOSE PYROPHOSPHATASE"/>
    <property type="match status" value="1"/>
</dbReference>
<dbReference type="GO" id="GO:0046872">
    <property type="term" value="F:metal ion binding"/>
    <property type="evidence" value="ECO:0007669"/>
    <property type="project" value="UniProtKB-KW"/>
</dbReference>
<evidence type="ECO:0000256" key="3">
    <source>
        <dbReference type="ARBA" id="ARBA00012453"/>
    </source>
</evidence>